<evidence type="ECO:0000256" key="2">
    <source>
        <dbReference type="SAM" id="SignalP"/>
    </source>
</evidence>
<protein>
    <recommendedName>
        <fullName evidence="5">Secreted protein</fullName>
    </recommendedName>
</protein>
<name>A0AAE1DKN2_9GAST</name>
<accession>A0AAE1DKN2</accession>
<feature type="compositionally biased region" description="Basic and acidic residues" evidence="1">
    <location>
        <begin position="70"/>
        <end position="83"/>
    </location>
</feature>
<evidence type="ECO:0000313" key="4">
    <source>
        <dbReference type="Proteomes" id="UP001283361"/>
    </source>
</evidence>
<organism evidence="3 4">
    <name type="scientific">Elysia crispata</name>
    <name type="common">lettuce slug</name>
    <dbReference type="NCBI Taxonomy" id="231223"/>
    <lineage>
        <taxon>Eukaryota</taxon>
        <taxon>Metazoa</taxon>
        <taxon>Spiralia</taxon>
        <taxon>Lophotrochozoa</taxon>
        <taxon>Mollusca</taxon>
        <taxon>Gastropoda</taxon>
        <taxon>Heterobranchia</taxon>
        <taxon>Euthyneura</taxon>
        <taxon>Panpulmonata</taxon>
        <taxon>Sacoglossa</taxon>
        <taxon>Placobranchoidea</taxon>
        <taxon>Plakobranchidae</taxon>
        <taxon>Elysia</taxon>
    </lineage>
</organism>
<proteinExistence type="predicted"/>
<feature type="chain" id="PRO_5042178626" description="Secreted protein" evidence="2">
    <location>
        <begin position="31"/>
        <end position="94"/>
    </location>
</feature>
<feature type="signal peptide" evidence="2">
    <location>
        <begin position="1"/>
        <end position="30"/>
    </location>
</feature>
<keyword evidence="4" id="KW-1185">Reference proteome</keyword>
<sequence>MFGLALNEQTGWHAAVVVGLVLLQWHAVVADSAGGHVEVSPKVGNLPVQQVNSRRLGNLRGIYARASNSGEHHTWRQRDDAKESLGLSSNKQRC</sequence>
<dbReference type="Proteomes" id="UP001283361">
    <property type="component" value="Unassembled WGS sequence"/>
</dbReference>
<dbReference type="AlphaFoldDB" id="A0AAE1DKN2"/>
<evidence type="ECO:0000256" key="1">
    <source>
        <dbReference type="SAM" id="MobiDB-lite"/>
    </source>
</evidence>
<evidence type="ECO:0000313" key="3">
    <source>
        <dbReference type="EMBL" id="KAK3773310.1"/>
    </source>
</evidence>
<keyword evidence="2" id="KW-0732">Signal</keyword>
<dbReference type="EMBL" id="JAWDGP010003545">
    <property type="protein sequence ID" value="KAK3773310.1"/>
    <property type="molecule type" value="Genomic_DNA"/>
</dbReference>
<evidence type="ECO:0008006" key="5">
    <source>
        <dbReference type="Google" id="ProtNLM"/>
    </source>
</evidence>
<gene>
    <name evidence="3" type="ORF">RRG08_023197</name>
</gene>
<feature type="region of interest" description="Disordered" evidence="1">
    <location>
        <begin position="68"/>
        <end position="94"/>
    </location>
</feature>
<comment type="caution">
    <text evidence="3">The sequence shown here is derived from an EMBL/GenBank/DDBJ whole genome shotgun (WGS) entry which is preliminary data.</text>
</comment>
<reference evidence="3" key="1">
    <citation type="journal article" date="2023" name="G3 (Bethesda)">
        <title>A reference genome for the long-term kleptoplast-retaining sea slug Elysia crispata morphotype clarki.</title>
        <authorList>
            <person name="Eastman K.E."/>
            <person name="Pendleton A.L."/>
            <person name="Shaikh M.A."/>
            <person name="Suttiyut T."/>
            <person name="Ogas R."/>
            <person name="Tomko P."/>
            <person name="Gavelis G."/>
            <person name="Widhalm J.R."/>
            <person name="Wisecaver J.H."/>
        </authorList>
    </citation>
    <scope>NUCLEOTIDE SEQUENCE</scope>
    <source>
        <strain evidence="3">ECLA1</strain>
    </source>
</reference>